<dbReference type="Proteomes" id="UP001152797">
    <property type="component" value="Unassembled WGS sequence"/>
</dbReference>
<dbReference type="EMBL" id="CAMXCT020000991">
    <property type="protein sequence ID" value="CAL1138825.1"/>
    <property type="molecule type" value="Genomic_DNA"/>
</dbReference>
<dbReference type="EMBL" id="CAMXCT030000991">
    <property type="protein sequence ID" value="CAL4772762.1"/>
    <property type="molecule type" value="Genomic_DNA"/>
</dbReference>
<accession>A0A9P1C6E3</accession>
<feature type="compositionally biased region" description="Polar residues" evidence="1">
    <location>
        <begin position="11"/>
        <end position="21"/>
    </location>
</feature>
<name>A0A9P1C6E3_9DINO</name>
<sequence length="651" mass="71372">MAASMHLRAAPTTQKSPSGQRTPPVPFQLDEREVDARYDAALAIPFPSEILEKHSPHVWAFCVSRGQALSSSPAAIYMALHSLACFELPNVVARYTELLDVPAVTWKFQLGKSGDGKSLVVNFIKEILKDSQSSPCSTPRTLQCPLQSQPPEMETARRRRWNASQARSPNSKDDLRRRLRRRLVPFHVCANEGRGFVVLHECKKFMSSASNVSGAFPATTLCKLWDRDDYSHDVQDYNKEFTLEKPLLVIYMAGHLEDKHKCFYHGDGLGVDSRLDTFVLPPQVNHLADFPADLDKDSVYGSAAACFAAMWQHFHSDAVKPLLEKFTGFVRVPLADASEFEKCFLSKKKTKVLRYALPHAFLEQFFHRAAARAAQEAVPDVHNAIAAGDLKVAASVLDFLDNQRPHFQTLSGQKYVAAPAQANHLQPMPTIAPAPASVPSAPLAPVDAFGVSFPDVALVASDSVATTEIHQMWRQLPEEMVRRIAKMQNSALSALIIFQAIAVTENTRGPKITKVCKFPLSAHLNAAATPTSTAFSTNDACILLANAAAPQPPIYVQWPSGQSVAKELASANVPNHAMTHSDSKVAAARSLLRELRLMLADNPPREAPWTVPEIPAQELPPKRQRAESLLQLPPVALGIAPPLPPPTVPPS</sequence>
<dbReference type="EMBL" id="CAMXCT010000991">
    <property type="protein sequence ID" value="CAI3985450.1"/>
    <property type="molecule type" value="Genomic_DNA"/>
</dbReference>
<gene>
    <name evidence="2" type="ORF">C1SCF055_LOCUS12894</name>
</gene>
<evidence type="ECO:0000256" key="1">
    <source>
        <dbReference type="SAM" id="MobiDB-lite"/>
    </source>
</evidence>
<feature type="compositionally biased region" description="Polar residues" evidence="1">
    <location>
        <begin position="131"/>
        <end position="150"/>
    </location>
</feature>
<protein>
    <submittedName>
        <fullName evidence="2">Uncharacterized protein</fullName>
    </submittedName>
</protein>
<dbReference type="OrthoDB" id="10352605at2759"/>
<feature type="region of interest" description="Disordered" evidence="1">
    <location>
        <begin position="131"/>
        <end position="174"/>
    </location>
</feature>
<evidence type="ECO:0000313" key="2">
    <source>
        <dbReference type="EMBL" id="CAI3985450.1"/>
    </source>
</evidence>
<dbReference type="AlphaFoldDB" id="A0A9P1C6E3"/>
<feature type="region of interest" description="Disordered" evidence="1">
    <location>
        <begin position="1"/>
        <end position="26"/>
    </location>
</feature>
<organism evidence="2">
    <name type="scientific">Cladocopium goreaui</name>
    <dbReference type="NCBI Taxonomy" id="2562237"/>
    <lineage>
        <taxon>Eukaryota</taxon>
        <taxon>Sar</taxon>
        <taxon>Alveolata</taxon>
        <taxon>Dinophyceae</taxon>
        <taxon>Suessiales</taxon>
        <taxon>Symbiodiniaceae</taxon>
        <taxon>Cladocopium</taxon>
    </lineage>
</organism>
<comment type="caution">
    <text evidence="2">The sequence shown here is derived from an EMBL/GenBank/DDBJ whole genome shotgun (WGS) entry which is preliminary data.</text>
</comment>
<keyword evidence="4" id="KW-1185">Reference proteome</keyword>
<evidence type="ECO:0000313" key="4">
    <source>
        <dbReference type="Proteomes" id="UP001152797"/>
    </source>
</evidence>
<evidence type="ECO:0000313" key="3">
    <source>
        <dbReference type="EMBL" id="CAL1138825.1"/>
    </source>
</evidence>
<reference evidence="2" key="1">
    <citation type="submission" date="2022-10" db="EMBL/GenBank/DDBJ databases">
        <authorList>
            <person name="Chen Y."/>
            <person name="Dougan E. K."/>
            <person name="Chan C."/>
            <person name="Rhodes N."/>
            <person name="Thang M."/>
        </authorList>
    </citation>
    <scope>NUCLEOTIDE SEQUENCE</scope>
</reference>
<reference evidence="3" key="2">
    <citation type="submission" date="2024-04" db="EMBL/GenBank/DDBJ databases">
        <authorList>
            <person name="Chen Y."/>
            <person name="Shah S."/>
            <person name="Dougan E. K."/>
            <person name="Thang M."/>
            <person name="Chan C."/>
        </authorList>
    </citation>
    <scope>NUCLEOTIDE SEQUENCE [LARGE SCALE GENOMIC DNA]</scope>
</reference>
<proteinExistence type="predicted"/>
<feature type="region of interest" description="Disordered" evidence="1">
    <location>
        <begin position="608"/>
        <end position="630"/>
    </location>
</feature>